<dbReference type="SUPFAM" id="SSF56399">
    <property type="entry name" value="ADP-ribosylation"/>
    <property type="match status" value="1"/>
</dbReference>
<dbReference type="RefSeq" id="WP_114299055.1">
    <property type="nucleotide sequence ID" value="NZ_QPJT01000024.1"/>
</dbReference>
<dbReference type="AlphaFoldDB" id="A0A369AS49"/>
<comment type="caution">
    <text evidence="6">The sequence shown here is derived from an EMBL/GenBank/DDBJ whole genome shotgun (WGS) entry which is preliminary data.</text>
</comment>
<dbReference type="InterPro" id="IPR042080">
    <property type="entry name" value="RNA_2'-PTrans_N"/>
</dbReference>
<name>A0A369AS49_9FIRM</name>
<evidence type="ECO:0000313" key="7">
    <source>
        <dbReference type="Proteomes" id="UP000253034"/>
    </source>
</evidence>
<keyword evidence="7" id="KW-1185">Reference proteome</keyword>
<keyword evidence="3 5" id="KW-0520">NAD</keyword>
<gene>
    <name evidence="5" type="primary">kptA</name>
    <name evidence="6" type="ORF">DFR58_12411</name>
</gene>
<keyword evidence="2 5" id="KW-0808">Transferase</keyword>
<comment type="function">
    <text evidence="4 5">Removes the 2'-phosphate from RNA via an intermediate in which the phosphate is ADP-ribosylated by NAD followed by a presumed transesterification to release the RNA and generate ADP-ribose 1''-2''-cyclic phosphate (APPR&gt;P). May function as an ADP-ribosylase.</text>
</comment>
<reference evidence="6 7" key="1">
    <citation type="submission" date="2018-07" db="EMBL/GenBank/DDBJ databases">
        <title>Genomic Encyclopedia of Type Strains, Phase IV (KMG-IV): sequencing the most valuable type-strain genomes for metagenomic binning, comparative biology and taxonomic classification.</title>
        <authorList>
            <person name="Goeker M."/>
        </authorList>
    </citation>
    <scope>NUCLEOTIDE SEQUENCE [LARGE SCALE GENOMIC DNA]</scope>
    <source>
        <strain evidence="6 7">DSM 27016</strain>
    </source>
</reference>
<sequence>MDYTRLSKAMSYALRHAPWEYELELDEHGWVNIEQLLYSFHEEKKWSELDIKDIIYVVENCDKKRFEVEGERIRALYGHSIPQKIIKEPLQPREVLYHGTTRRFLSMIKEKGLIPKGRQYVHLAVGTDMALQVGKRRDDHPALLIINARDAWNEGIEFYKGNEKVWLADFIDPKYIKVG</sequence>
<dbReference type="InterPro" id="IPR022928">
    <property type="entry name" value="RNA_2'-PTrans_KptA"/>
</dbReference>
<dbReference type="EC" id="2.7.1.-" evidence="5"/>
<dbReference type="Gene3D" id="3.20.170.30">
    <property type="match status" value="1"/>
</dbReference>
<dbReference type="OrthoDB" id="4537997at2"/>
<dbReference type="InterPro" id="IPR042081">
    <property type="entry name" value="RNA_2'-PTrans_C"/>
</dbReference>
<dbReference type="InterPro" id="IPR002745">
    <property type="entry name" value="Ptrans_KptA/Tpt1"/>
</dbReference>
<dbReference type="GO" id="GO:0003950">
    <property type="term" value="F:NAD+ poly-ADP-ribosyltransferase activity"/>
    <property type="evidence" value="ECO:0007669"/>
    <property type="project" value="InterPro"/>
</dbReference>
<proteinExistence type="inferred from homology"/>
<dbReference type="Gene3D" id="1.10.10.970">
    <property type="entry name" value="RNA 2'-phosphotransferase, Tpt1/KptA family, N-terminal domain"/>
    <property type="match status" value="1"/>
</dbReference>
<dbReference type="Proteomes" id="UP000253034">
    <property type="component" value="Unassembled WGS sequence"/>
</dbReference>
<dbReference type="HAMAP" id="MF_00299">
    <property type="entry name" value="KptA"/>
    <property type="match status" value="1"/>
</dbReference>
<evidence type="ECO:0000256" key="4">
    <source>
        <dbReference type="ARBA" id="ARBA00025212"/>
    </source>
</evidence>
<organism evidence="6 7">
    <name type="scientific">Anaerobacterium chartisolvens</name>
    <dbReference type="NCBI Taxonomy" id="1297424"/>
    <lineage>
        <taxon>Bacteria</taxon>
        <taxon>Bacillati</taxon>
        <taxon>Bacillota</taxon>
        <taxon>Clostridia</taxon>
        <taxon>Eubacteriales</taxon>
        <taxon>Oscillospiraceae</taxon>
        <taxon>Anaerobacterium</taxon>
    </lineage>
</organism>
<dbReference type="GO" id="GO:0000215">
    <property type="term" value="F:tRNA 2'-phosphotransferase activity"/>
    <property type="evidence" value="ECO:0007669"/>
    <property type="project" value="TreeGrafter"/>
</dbReference>
<evidence type="ECO:0000256" key="5">
    <source>
        <dbReference type="HAMAP-Rule" id="MF_00299"/>
    </source>
</evidence>
<evidence type="ECO:0000256" key="1">
    <source>
        <dbReference type="ARBA" id="ARBA00009836"/>
    </source>
</evidence>
<evidence type="ECO:0000313" key="6">
    <source>
        <dbReference type="EMBL" id="RCX12061.1"/>
    </source>
</evidence>
<protein>
    <recommendedName>
        <fullName evidence="5">Probable RNA 2'-phosphotransferase</fullName>
        <ecNumber evidence="5">2.7.1.-</ecNumber>
    </recommendedName>
</protein>
<comment type="similarity">
    <text evidence="1 5">Belongs to the KptA/TPT1 family.</text>
</comment>
<dbReference type="EMBL" id="QPJT01000024">
    <property type="protein sequence ID" value="RCX12061.1"/>
    <property type="molecule type" value="Genomic_DNA"/>
</dbReference>
<evidence type="ECO:0000256" key="3">
    <source>
        <dbReference type="ARBA" id="ARBA00023027"/>
    </source>
</evidence>
<dbReference type="PANTHER" id="PTHR12684">
    <property type="entry name" value="PUTATIVE PHOSPHOTRANSFERASE"/>
    <property type="match status" value="1"/>
</dbReference>
<dbReference type="Pfam" id="PF01885">
    <property type="entry name" value="PTS_2-RNA"/>
    <property type="match status" value="1"/>
</dbReference>
<dbReference type="PANTHER" id="PTHR12684:SF2">
    <property type="entry name" value="TRNA 2'-PHOSPHOTRANSFERASE 1"/>
    <property type="match status" value="1"/>
</dbReference>
<dbReference type="GO" id="GO:0006388">
    <property type="term" value="P:tRNA splicing, via endonucleolytic cleavage and ligation"/>
    <property type="evidence" value="ECO:0007669"/>
    <property type="project" value="UniProtKB-UniRule"/>
</dbReference>
<evidence type="ECO:0000256" key="2">
    <source>
        <dbReference type="ARBA" id="ARBA00022679"/>
    </source>
</evidence>
<accession>A0A369AS49</accession>